<evidence type="ECO:0000313" key="5">
    <source>
        <dbReference type="EMBL" id="SIS79560.1"/>
    </source>
</evidence>
<feature type="domain" description="Rhodanese" evidence="4">
    <location>
        <begin position="17"/>
        <end position="135"/>
    </location>
</feature>
<keyword evidence="5" id="KW-0670">Pyruvate</keyword>
<dbReference type="InterPro" id="IPR001763">
    <property type="entry name" value="Rhodanese-like_dom"/>
</dbReference>
<protein>
    <submittedName>
        <fullName evidence="5">Thiosulfate/3-mercaptopyruvate sulfurtransferase</fullName>
    </submittedName>
</protein>
<dbReference type="InterPro" id="IPR045078">
    <property type="entry name" value="TST/MPST-like"/>
</dbReference>
<proteinExistence type="predicted"/>
<dbReference type="GO" id="GO:0004792">
    <property type="term" value="F:thiosulfate-cyanide sulfurtransferase activity"/>
    <property type="evidence" value="ECO:0007669"/>
    <property type="project" value="InterPro"/>
</dbReference>
<dbReference type="PANTHER" id="PTHR11364">
    <property type="entry name" value="THIOSULFATE SULFERTANSFERASE"/>
    <property type="match status" value="1"/>
</dbReference>
<dbReference type="Gene3D" id="3.40.250.10">
    <property type="entry name" value="Rhodanese-like domain"/>
    <property type="match status" value="2"/>
</dbReference>
<keyword evidence="2" id="KW-0677">Repeat</keyword>
<dbReference type="CDD" id="cd01449">
    <property type="entry name" value="TST_Repeat_2"/>
    <property type="match status" value="1"/>
</dbReference>
<dbReference type="PROSITE" id="PS00380">
    <property type="entry name" value="RHODANESE_1"/>
    <property type="match status" value="1"/>
</dbReference>
<dbReference type="Proteomes" id="UP000186156">
    <property type="component" value="Unassembled WGS sequence"/>
</dbReference>
<feature type="region of interest" description="Disordered" evidence="3">
    <location>
        <begin position="184"/>
        <end position="203"/>
    </location>
</feature>
<accession>A0A1N7M0D0</accession>
<keyword evidence="6" id="KW-1185">Reference proteome</keyword>
<dbReference type="Pfam" id="PF00581">
    <property type="entry name" value="Rhodanese"/>
    <property type="match status" value="2"/>
</dbReference>
<evidence type="ECO:0000256" key="3">
    <source>
        <dbReference type="SAM" id="MobiDB-lite"/>
    </source>
</evidence>
<dbReference type="SMART" id="SM00450">
    <property type="entry name" value="RHOD"/>
    <property type="match status" value="2"/>
</dbReference>
<dbReference type="STRING" id="252246.SAMN05421799_104125"/>
<dbReference type="RefSeq" id="WP_076346225.1">
    <property type="nucleotide sequence ID" value="NZ_FTOO01000004.1"/>
</dbReference>
<evidence type="ECO:0000256" key="1">
    <source>
        <dbReference type="ARBA" id="ARBA00022679"/>
    </source>
</evidence>
<evidence type="ECO:0000313" key="6">
    <source>
        <dbReference type="Proteomes" id="UP000186156"/>
    </source>
</evidence>
<keyword evidence="1 5" id="KW-0808">Transferase</keyword>
<dbReference type="PANTHER" id="PTHR11364:SF27">
    <property type="entry name" value="SULFURTRANSFERASE"/>
    <property type="match status" value="1"/>
</dbReference>
<dbReference type="CDD" id="cd01448">
    <property type="entry name" value="TST_Repeat_1"/>
    <property type="match status" value="1"/>
</dbReference>
<reference evidence="6" key="1">
    <citation type="submission" date="2017-01" db="EMBL/GenBank/DDBJ databases">
        <authorList>
            <person name="Varghese N."/>
            <person name="Submissions S."/>
        </authorList>
    </citation>
    <scope>NUCLEOTIDE SEQUENCE [LARGE SCALE GENOMIC DNA]</scope>
    <source>
        <strain evidence="6">DSM 16176</strain>
    </source>
</reference>
<dbReference type="SUPFAM" id="SSF52821">
    <property type="entry name" value="Rhodanese/Cell cycle control phosphatase"/>
    <property type="match status" value="2"/>
</dbReference>
<dbReference type="OrthoDB" id="9770030at2"/>
<dbReference type="PROSITE" id="PS50206">
    <property type="entry name" value="RHODANESE_3"/>
    <property type="match status" value="2"/>
</dbReference>
<dbReference type="EMBL" id="FTOO01000004">
    <property type="protein sequence ID" value="SIS79560.1"/>
    <property type="molecule type" value="Genomic_DNA"/>
</dbReference>
<dbReference type="InterPro" id="IPR001307">
    <property type="entry name" value="Thiosulphate_STrfase_CS"/>
</dbReference>
<dbReference type="InterPro" id="IPR036873">
    <property type="entry name" value="Rhodanese-like_dom_sf"/>
</dbReference>
<name>A0A1N7M0D0_9BACL</name>
<organism evidence="5 6">
    <name type="scientific">Alicyclobacillus vulcanalis</name>
    <dbReference type="NCBI Taxonomy" id="252246"/>
    <lineage>
        <taxon>Bacteria</taxon>
        <taxon>Bacillati</taxon>
        <taxon>Bacillota</taxon>
        <taxon>Bacilli</taxon>
        <taxon>Bacillales</taxon>
        <taxon>Alicyclobacillaceae</taxon>
        <taxon>Alicyclobacillus</taxon>
    </lineage>
</organism>
<sequence>MKAPGLIEPDDLAKRLGDEDVVVFDCRFQLTDPEAGERAYREGHIPGAFYLHLERDLSSPKREHGGRHPLPDWQAFAARLAESGVRQDSDVIVYDAGEGMAARAWWLMRHIGLERVRLLNGGWQRWIREGRPVTAELPQPRPGHVEVRLRAGDTVDVNDVREAARQGKLVLVDARSRARYRGDVEPLDPKAGHIPGAVNHPWEEGLREDGTWRTPEEQRLRFADLASSGKPIVVYCGSGVTACSTLFAMELAGLSAKLYPGSWSDWVSYPDHPVATGDEPGAWQP</sequence>
<dbReference type="AlphaFoldDB" id="A0A1N7M0D0"/>
<feature type="domain" description="Rhodanese" evidence="4">
    <location>
        <begin position="165"/>
        <end position="275"/>
    </location>
</feature>
<evidence type="ECO:0000259" key="4">
    <source>
        <dbReference type="PROSITE" id="PS50206"/>
    </source>
</evidence>
<gene>
    <name evidence="5" type="ORF">SAMN05421799_104125</name>
</gene>
<evidence type="ECO:0000256" key="2">
    <source>
        <dbReference type="ARBA" id="ARBA00022737"/>
    </source>
</evidence>